<dbReference type="AlphaFoldDB" id="A0A9J5ZB37"/>
<proteinExistence type="predicted"/>
<dbReference type="Proteomes" id="UP000824120">
    <property type="component" value="Chromosome 4"/>
</dbReference>
<sequence length="64" mass="7425">MQCLLTVLMRVLTDISLYYLPKASLKDPLMNDLNSLIHNLYNCNNNRDINANVTCMMKMLSKFL</sequence>
<accession>A0A9J5ZB37</accession>
<keyword evidence="2" id="KW-1185">Reference proteome</keyword>
<evidence type="ECO:0000313" key="1">
    <source>
        <dbReference type="EMBL" id="KAG5610187.1"/>
    </source>
</evidence>
<comment type="caution">
    <text evidence="1">The sequence shown here is derived from an EMBL/GenBank/DDBJ whole genome shotgun (WGS) entry which is preliminary data.</text>
</comment>
<reference evidence="1 2" key="1">
    <citation type="submission" date="2020-09" db="EMBL/GenBank/DDBJ databases">
        <title>De no assembly of potato wild relative species, Solanum commersonii.</title>
        <authorList>
            <person name="Cho K."/>
        </authorList>
    </citation>
    <scope>NUCLEOTIDE SEQUENCE [LARGE SCALE GENOMIC DNA]</scope>
    <source>
        <strain evidence="1">LZ3.2</strain>
        <tissue evidence="1">Leaf</tissue>
    </source>
</reference>
<gene>
    <name evidence="1" type="ORF">H5410_021468</name>
</gene>
<protein>
    <submittedName>
        <fullName evidence="1">Uncharacterized protein</fullName>
    </submittedName>
</protein>
<organism evidence="1 2">
    <name type="scientific">Solanum commersonii</name>
    <name type="common">Commerson's wild potato</name>
    <name type="synonym">Commerson's nightshade</name>
    <dbReference type="NCBI Taxonomy" id="4109"/>
    <lineage>
        <taxon>Eukaryota</taxon>
        <taxon>Viridiplantae</taxon>
        <taxon>Streptophyta</taxon>
        <taxon>Embryophyta</taxon>
        <taxon>Tracheophyta</taxon>
        <taxon>Spermatophyta</taxon>
        <taxon>Magnoliopsida</taxon>
        <taxon>eudicotyledons</taxon>
        <taxon>Gunneridae</taxon>
        <taxon>Pentapetalae</taxon>
        <taxon>asterids</taxon>
        <taxon>lamiids</taxon>
        <taxon>Solanales</taxon>
        <taxon>Solanaceae</taxon>
        <taxon>Solanoideae</taxon>
        <taxon>Solaneae</taxon>
        <taxon>Solanum</taxon>
    </lineage>
</organism>
<name>A0A9J5ZB37_SOLCO</name>
<evidence type="ECO:0000313" key="2">
    <source>
        <dbReference type="Proteomes" id="UP000824120"/>
    </source>
</evidence>
<dbReference type="EMBL" id="JACXVP010000004">
    <property type="protein sequence ID" value="KAG5610187.1"/>
    <property type="molecule type" value="Genomic_DNA"/>
</dbReference>